<proteinExistence type="predicted"/>
<dbReference type="HOGENOM" id="CLU_366257_0_0_2"/>
<evidence type="ECO:0000313" key="4">
    <source>
        <dbReference type="EMBL" id="ADN37063.1"/>
    </source>
</evidence>
<accession>E1RD80</accession>
<keyword evidence="1" id="KW-0175">Coiled coil</keyword>
<feature type="region of interest" description="Disordered" evidence="2">
    <location>
        <begin position="736"/>
        <end position="761"/>
    </location>
</feature>
<feature type="coiled-coil region" evidence="1">
    <location>
        <begin position="583"/>
        <end position="610"/>
    </location>
</feature>
<gene>
    <name evidence="4" type="ordered locus">Mpet_2316</name>
</gene>
<keyword evidence="5" id="KW-1185">Reference proteome</keyword>
<dbReference type="GeneID" id="9744802"/>
<dbReference type="OrthoDB" id="387754at2157"/>
<sequence precursor="true">MSLFSGLLSLGNSIVSGATKTVSSTASTTSKAVSSGVSSASRAASSGLSSASKAVSSGLSSASRAASSGLSSASRAVSSGLSAIEKQTVNVLPKVSLPAVSLPKVSSLPNVSLPTVAIPAAVAAGTVAAVASGSLPKISLPEIDLSGAANAFNSVSSYLGGSDSSVKSTDWFNLNYGNPDVQFTDPKTGESLGYLGQFASPYAVEDNYLWFNTGKGNTQVPAGFSSWTDTPDAGILTSYGLSGNVIYSSQVLNAGERADTLSTYSDHGWLTKKKLGTVPAGAGVSVQNNEGDIFGGALSAISGGIDSIIGARDRSYDDSITRITSGDAGTGGVQFAGTAAADVLLPMDLVNVSNKLLTGRGKDLDTWDYVGAGIDVGTIALGVFTGGLGYGASRALIKGGKAVTTGGEMFKITKLFGAADAAETGAKVISNTGTGLKGFSNTPEITGIAVKLPNVGTDSRITDLAVREADVLGGWTKGGSGATSFYTKTAEPTYKIFSSAAEPTFKVSSVGETFVKTASPVIETGAKGTDAAFSSAVKAPSSGLLGKAAGGAGLLGLGGLTAMALFGSGSSLQGGGTPDQGDVSEYVAYIKQLEDQLTNLQAQYEAGAMSDAEYIAALEQYVAELEAALQSGQITQDQYDSLYGDAYDEYLGATGGYYDPAFGDGTYYEVVEDAAQDATRLADGIPILSDVLQWFRSHGLALPGLIVVGGVVVIGGAYAYSQATGKRVKLPALPAFGKTTRKSGGSTGRRRGTGRKSPASA</sequence>
<name>E1RD80_METP4</name>
<dbReference type="RefSeq" id="WP_013330240.1">
    <property type="nucleotide sequence ID" value="NC_014507.1"/>
</dbReference>
<evidence type="ECO:0000313" key="5">
    <source>
        <dbReference type="Proteomes" id="UP000006565"/>
    </source>
</evidence>
<reference evidence="4 5" key="1">
    <citation type="journal article" date="2010" name="Stand. Genomic Sci.">
        <title>Complete genome sequence of Methanoplanus petrolearius type strain (SEBR 4847).</title>
        <authorList>
            <person name="Brambilla E."/>
            <person name="Djao O.D."/>
            <person name="Daligault H."/>
            <person name="Lapidus A."/>
            <person name="Lucas S."/>
            <person name="Hammon N."/>
            <person name="Nolan M."/>
            <person name="Tice H."/>
            <person name="Cheng J.F."/>
            <person name="Han C."/>
            <person name="Tapia R."/>
            <person name="Goodwin L."/>
            <person name="Pitluck S."/>
            <person name="Liolios K."/>
            <person name="Ivanova N."/>
            <person name="Mavromatis K."/>
            <person name="Mikhailova N."/>
            <person name="Pati A."/>
            <person name="Chen A."/>
            <person name="Palaniappan K."/>
            <person name="Land M."/>
            <person name="Hauser L."/>
            <person name="Chang Y.J."/>
            <person name="Jeffries C.D."/>
            <person name="Rohde M."/>
            <person name="Spring S."/>
            <person name="Sikorski J."/>
            <person name="Goker M."/>
            <person name="Woyke T."/>
            <person name="Bristow J."/>
            <person name="Eisen J.A."/>
            <person name="Markowitz V."/>
            <person name="Hugenholtz P."/>
            <person name="Kyrpides N.C."/>
            <person name="Klenk H.P."/>
        </authorList>
    </citation>
    <scope>NUCLEOTIDE SEQUENCE [LARGE SCALE GENOMIC DNA]</scope>
    <source>
        <strain evidence="5">DSM 11571 / OCM 486 / SEBR 4847</strain>
    </source>
</reference>
<keyword evidence="3" id="KW-0472">Membrane</keyword>
<dbReference type="STRING" id="679926.Mpet_2316"/>
<evidence type="ECO:0000256" key="3">
    <source>
        <dbReference type="SAM" id="Phobius"/>
    </source>
</evidence>
<organism evidence="4 5">
    <name type="scientific">Methanolacinia petrolearia (strain DSM 11571 / OCM 486 / SEBR 4847)</name>
    <name type="common">Methanoplanus petrolearius</name>
    <dbReference type="NCBI Taxonomy" id="679926"/>
    <lineage>
        <taxon>Archaea</taxon>
        <taxon>Methanobacteriati</taxon>
        <taxon>Methanobacteriota</taxon>
        <taxon>Stenosarchaea group</taxon>
        <taxon>Methanomicrobia</taxon>
        <taxon>Methanomicrobiales</taxon>
        <taxon>Methanomicrobiaceae</taxon>
        <taxon>Methanolacinia</taxon>
    </lineage>
</organism>
<dbReference type="AlphaFoldDB" id="E1RD80"/>
<keyword evidence="3" id="KW-0812">Transmembrane</keyword>
<protein>
    <submittedName>
        <fullName evidence="4">Uncharacterized protein</fullName>
    </submittedName>
</protein>
<dbReference type="EMBL" id="CP002117">
    <property type="protein sequence ID" value="ADN37063.1"/>
    <property type="molecule type" value="Genomic_DNA"/>
</dbReference>
<feature type="transmembrane region" description="Helical" evidence="3">
    <location>
        <begin position="700"/>
        <end position="720"/>
    </location>
</feature>
<evidence type="ECO:0000256" key="2">
    <source>
        <dbReference type="SAM" id="MobiDB-lite"/>
    </source>
</evidence>
<dbReference type="KEGG" id="mpi:Mpet_2316"/>
<keyword evidence="3" id="KW-1133">Transmembrane helix</keyword>
<evidence type="ECO:0000256" key="1">
    <source>
        <dbReference type="SAM" id="Coils"/>
    </source>
</evidence>
<dbReference type="Proteomes" id="UP000006565">
    <property type="component" value="Chromosome"/>
</dbReference>